<comment type="caution">
    <text evidence="2">The sequence shown here is derived from an EMBL/GenBank/DDBJ whole genome shotgun (WGS) entry which is preliminary data.</text>
</comment>
<dbReference type="InterPro" id="IPR036388">
    <property type="entry name" value="WH-like_DNA-bd_sf"/>
</dbReference>
<evidence type="ECO:0000313" key="3">
    <source>
        <dbReference type="Proteomes" id="UP000322267"/>
    </source>
</evidence>
<dbReference type="Gene3D" id="1.10.10.10">
    <property type="entry name" value="Winged helix-like DNA-binding domain superfamily/Winged helix DNA-binding domain"/>
    <property type="match status" value="1"/>
</dbReference>
<name>A0A5D4NPD0_9BACI</name>
<proteinExistence type="predicted"/>
<gene>
    <name evidence="2" type="ORF">FZC78_12690</name>
</gene>
<dbReference type="SUPFAM" id="SSF46785">
    <property type="entry name" value="Winged helix' DNA-binding domain"/>
    <property type="match status" value="1"/>
</dbReference>
<evidence type="ECO:0000259" key="1">
    <source>
        <dbReference type="Pfam" id="PF08461"/>
    </source>
</evidence>
<dbReference type="EMBL" id="VTEI01000006">
    <property type="protein sequence ID" value="TYS16195.1"/>
    <property type="molecule type" value="Genomic_DNA"/>
</dbReference>
<accession>A0A5D4NPD0</accession>
<dbReference type="OrthoDB" id="9931560at2"/>
<dbReference type="Pfam" id="PF08461">
    <property type="entry name" value="WHD_RNase_R"/>
    <property type="match status" value="1"/>
</dbReference>
<feature type="domain" description="Ribonuclease R winged-helix" evidence="1">
    <location>
        <begin position="28"/>
        <end position="88"/>
    </location>
</feature>
<dbReference type="InterPro" id="IPR013668">
    <property type="entry name" value="RNase_R_HTH_12"/>
</dbReference>
<dbReference type="InterPro" id="IPR036390">
    <property type="entry name" value="WH_DNA-bd_sf"/>
</dbReference>
<evidence type="ECO:0000313" key="2">
    <source>
        <dbReference type="EMBL" id="TYS16195.1"/>
    </source>
</evidence>
<organism evidence="2 3">
    <name type="scientific">Rossellomorea vietnamensis</name>
    <dbReference type="NCBI Taxonomy" id="218284"/>
    <lineage>
        <taxon>Bacteria</taxon>
        <taxon>Bacillati</taxon>
        <taxon>Bacillota</taxon>
        <taxon>Bacilli</taxon>
        <taxon>Bacillales</taxon>
        <taxon>Bacillaceae</taxon>
        <taxon>Rossellomorea</taxon>
    </lineage>
</organism>
<dbReference type="AlphaFoldDB" id="A0A5D4NPD0"/>
<sequence>MKKELCFHRGSERRKKEYLALLTAIKVLFAQNKNDSRQELKEMLNETRHTLSLHQIRTRMKELEDLGCLVIHKGRKGTEITEKGIEMIDQLKG</sequence>
<dbReference type="Proteomes" id="UP000322267">
    <property type="component" value="Unassembled WGS sequence"/>
</dbReference>
<protein>
    <recommendedName>
        <fullName evidence="1">Ribonuclease R winged-helix domain-containing protein</fullName>
    </recommendedName>
</protein>
<reference evidence="2 3" key="1">
    <citation type="submission" date="2019-08" db="EMBL/GenBank/DDBJ databases">
        <title>Bacillus genomes from the desert of Cuatro Cienegas, Coahuila.</title>
        <authorList>
            <person name="Olmedo-Alvarez G."/>
        </authorList>
    </citation>
    <scope>NUCLEOTIDE SEQUENCE [LARGE SCALE GENOMIC DNA]</scope>
    <source>
        <strain evidence="2 3">CH34_1T</strain>
    </source>
</reference>